<dbReference type="CDD" id="cd00613">
    <property type="entry name" value="GDC-P"/>
    <property type="match status" value="2"/>
</dbReference>
<comment type="catalytic activity">
    <reaction evidence="7 8">
        <text>N(6)-[(R)-lipoyl]-L-lysyl-[glycine-cleavage complex H protein] + glycine + H(+) = N(6)-[(R)-S(8)-aminomethyldihydrolipoyl]-L-lysyl-[glycine-cleavage complex H protein] + CO2</text>
        <dbReference type="Rhea" id="RHEA:24304"/>
        <dbReference type="Rhea" id="RHEA-COMP:10494"/>
        <dbReference type="Rhea" id="RHEA-COMP:10495"/>
        <dbReference type="ChEBI" id="CHEBI:15378"/>
        <dbReference type="ChEBI" id="CHEBI:16526"/>
        <dbReference type="ChEBI" id="CHEBI:57305"/>
        <dbReference type="ChEBI" id="CHEBI:83099"/>
        <dbReference type="ChEBI" id="CHEBI:83143"/>
        <dbReference type="EC" id="1.4.4.2"/>
    </reaction>
</comment>
<dbReference type="Gene3D" id="3.40.640.10">
    <property type="entry name" value="Type I PLP-dependent aspartate aminotransferase-like (Major domain)"/>
    <property type="match status" value="2"/>
</dbReference>
<dbReference type="Pfam" id="PF02347">
    <property type="entry name" value="GDC-P"/>
    <property type="match status" value="2"/>
</dbReference>
<gene>
    <name evidence="8 11" type="primary">gcvP</name>
    <name evidence="11" type="ORF">ACFFH7_46295</name>
</gene>
<dbReference type="Proteomes" id="UP001589810">
    <property type="component" value="Unassembled WGS sequence"/>
</dbReference>
<comment type="caution">
    <text evidence="11">The sequence shown here is derived from an EMBL/GenBank/DDBJ whole genome shotgun (WGS) entry which is preliminary data.</text>
</comment>
<evidence type="ECO:0000259" key="10">
    <source>
        <dbReference type="Pfam" id="PF21478"/>
    </source>
</evidence>
<dbReference type="NCBIfam" id="NF003346">
    <property type="entry name" value="PRK04366.1"/>
    <property type="match status" value="1"/>
</dbReference>
<evidence type="ECO:0000313" key="11">
    <source>
        <dbReference type="EMBL" id="MFC0548990.1"/>
    </source>
</evidence>
<comment type="subunit">
    <text evidence="4 8">The glycine cleavage system is composed of four proteins: P, T, L and H.</text>
</comment>
<name>A0ABV6N8S6_9PSEU</name>
<dbReference type="RefSeq" id="WP_273940420.1">
    <property type="nucleotide sequence ID" value="NZ_CP097263.1"/>
</dbReference>
<comment type="similarity">
    <text evidence="3 8">Belongs to the GcvP family.</text>
</comment>
<dbReference type="SUPFAM" id="SSF53383">
    <property type="entry name" value="PLP-dependent transferases"/>
    <property type="match status" value="2"/>
</dbReference>
<dbReference type="EMBL" id="JBHLUD010000020">
    <property type="protein sequence ID" value="MFC0548990.1"/>
    <property type="molecule type" value="Genomic_DNA"/>
</dbReference>
<keyword evidence="5 8" id="KW-0663">Pyridoxal phosphate</keyword>
<dbReference type="Gene3D" id="3.90.1150.10">
    <property type="entry name" value="Aspartate Aminotransferase, domain 1"/>
    <property type="match status" value="2"/>
</dbReference>
<feature type="modified residue" description="N6-(pyridoxal phosphate)lysine" evidence="8">
    <location>
        <position position="711"/>
    </location>
</feature>
<dbReference type="InterPro" id="IPR020581">
    <property type="entry name" value="GDC_P"/>
</dbReference>
<reference evidence="11 12" key="1">
    <citation type="submission" date="2024-09" db="EMBL/GenBank/DDBJ databases">
        <authorList>
            <person name="Sun Q."/>
            <person name="Mori K."/>
        </authorList>
    </citation>
    <scope>NUCLEOTIDE SEQUENCE [LARGE SCALE GENOMIC DNA]</scope>
    <source>
        <strain evidence="11 12">TBRC 1432</strain>
    </source>
</reference>
<organism evidence="11 12">
    <name type="scientific">Kutzneria chonburiensis</name>
    <dbReference type="NCBI Taxonomy" id="1483604"/>
    <lineage>
        <taxon>Bacteria</taxon>
        <taxon>Bacillati</taxon>
        <taxon>Actinomycetota</taxon>
        <taxon>Actinomycetes</taxon>
        <taxon>Pseudonocardiales</taxon>
        <taxon>Pseudonocardiaceae</taxon>
        <taxon>Kutzneria</taxon>
    </lineage>
</organism>
<evidence type="ECO:0000256" key="3">
    <source>
        <dbReference type="ARBA" id="ARBA00010756"/>
    </source>
</evidence>
<dbReference type="InterPro" id="IPR003437">
    <property type="entry name" value="GcvP"/>
</dbReference>
<evidence type="ECO:0000256" key="6">
    <source>
        <dbReference type="ARBA" id="ARBA00023002"/>
    </source>
</evidence>
<evidence type="ECO:0000259" key="9">
    <source>
        <dbReference type="Pfam" id="PF02347"/>
    </source>
</evidence>
<evidence type="ECO:0000256" key="4">
    <source>
        <dbReference type="ARBA" id="ARBA00011690"/>
    </source>
</evidence>
<protein>
    <recommendedName>
        <fullName evidence="8">Glycine dehydrogenase (decarboxylating)</fullName>
        <ecNumber evidence="8">1.4.4.2</ecNumber>
    </recommendedName>
    <alternativeName>
        <fullName evidence="8">Glycine cleavage system P-protein</fullName>
    </alternativeName>
    <alternativeName>
        <fullName evidence="8">Glycine decarboxylase</fullName>
    </alternativeName>
    <alternativeName>
        <fullName evidence="8">Glycine dehydrogenase (aminomethyl-transferring)</fullName>
    </alternativeName>
</protein>
<dbReference type="EC" id="1.4.4.2" evidence="8"/>
<dbReference type="InterPro" id="IPR049315">
    <property type="entry name" value="GDC-P_N"/>
</dbReference>
<dbReference type="InterPro" id="IPR049316">
    <property type="entry name" value="GDC-P_C"/>
</dbReference>
<accession>A0ABV6N8S6</accession>
<feature type="domain" description="Glycine cleavage system P-protein N-terminal" evidence="9">
    <location>
        <begin position="19"/>
        <end position="448"/>
    </location>
</feature>
<proteinExistence type="inferred from homology"/>
<feature type="domain" description="Glycine dehydrogenase C-terminal" evidence="10">
    <location>
        <begin position="784"/>
        <end position="905"/>
    </location>
</feature>
<dbReference type="Pfam" id="PF21478">
    <property type="entry name" value="GcvP2_C"/>
    <property type="match status" value="1"/>
</dbReference>
<dbReference type="NCBIfam" id="TIGR00461">
    <property type="entry name" value="gcvP"/>
    <property type="match status" value="1"/>
</dbReference>
<dbReference type="InterPro" id="IPR015422">
    <property type="entry name" value="PyrdxlP-dep_Trfase_small"/>
</dbReference>
<dbReference type="GO" id="GO:0004375">
    <property type="term" value="F:glycine dehydrogenase (decarboxylating) activity"/>
    <property type="evidence" value="ECO:0007669"/>
    <property type="project" value="UniProtKB-EC"/>
</dbReference>
<dbReference type="PANTHER" id="PTHR11773:SF1">
    <property type="entry name" value="GLYCINE DEHYDROGENASE (DECARBOXYLATING), MITOCHONDRIAL"/>
    <property type="match status" value="1"/>
</dbReference>
<sequence length="963" mass="102162">MTTDRIPLAALEHGTPFADRHVGPRAAELGKILDVIGVGSLEELAQRAVPSAIRSDALALSLPAPATEVEALAELRALADRNRPMTQMIGLGYYGTVTPGVILRNVLESPAWYTAYTPYQPEISQGRLEALLNFQTMVGDLTGLPVANASMLDESTAAAEAMTLVRRAGKSKSNKFVVDADTLPQTIAVIETRAEPLDIEIVVADLSQGIEGLGLGGDFFGALLSYPGASGVIRDHESVIAEIHAAGASAVVAADLLALTLLRAPGEIGADVVVGTTQRFGVPMGFGGPHAGYMAVRKGFERQLPGRLVGVSEDADGNRAYRLALQTREQHIRREKATSNICTAQVLLAVIASMYAVYHGPDGLKAIATRAHRMATVLAAGLAEGGVNVVHGELFDTVLAEVSGTAAAVVAKARELGVNLRLVDENHVGIACDETTTRQHLSLVWQAFGVTVSDVDGLDADTADGIPPALRRTSEYLTHPVFHQHRSETALLRYLRALSDKDVALDRSMIPLGSCTMKLNATTEMEAVTWPEFSGLHPFAPAEDAEGLLSVVTDLEQWLAEITGYDAVSLQPNAGSQGEFAGLLAIRAYHRSQGHGERDVCLIPASAHGTNAASAVMAGMRVVVVKCDEQGNIDMDHLRATVAEHSADLAAIMITYPSTHGVYEDTVGEVCGLVHDAGGQVYVDGANLNALIGLAQYGKFGSDVSHLNLHKTFCIPHGGGGPGVGPIGVRAHLAPFLPNHPLQPAAGPATGVGPISAAPWGSASILPISWAYVRMMGADGLRRATLTAVAAANYVARRLDEYFPVLYVGEGGFVAHECILDLRGITKATGVTVDDVAKRLADYGLHAPTMSFPVAGTLMVEPTESEDLAELDRFCDAMIAIRREIDRVGSGEWPVDDNPLRNAPHTAACLTEQEWKHPYTRHEAVFPAGVNAPKIWPPVRRIDGAKGDRNLVCSCPPLEAYQN</sequence>
<feature type="domain" description="Glycine cleavage system P-protein N-terminal" evidence="9">
    <location>
        <begin position="456"/>
        <end position="737"/>
    </location>
</feature>
<keyword evidence="6 8" id="KW-0560">Oxidoreductase</keyword>
<evidence type="ECO:0000256" key="1">
    <source>
        <dbReference type="ARBA" id="ARBA00001933"/>
    </source>
</evidence>
<keyword evidence="12" id="KW-1185">Reference proteome</keyword>
<dbReference type="HAMAP" id="MF_00711">
    <property type="entry name" value="GcvP"/>
    <property type="match status" value="1"/>
</dbReference>
<evidence type="ECO:0000256" key="8">
    <source>
        <dbReference type="HAMAP-Rule" id="MF_00711"/>
    </source>
</evidence>
<dbReference type="InterPro" id="IPR015424">
    <property type="entry name" value="PyrdxlP-dep_Trfase"/>
</dbReference>
<dbReference type="InterPro" id="IPR015421">
    <property type="entry name" value="PyrdxlP-dep_Trfase_major"/>
</dbReference>
<evidence type="ECO:0000313" key="12">
    <source>
        <dbReference type="Proteomes" id="UP001589810"/>
    </source>
</evidence>
<evidence type="ECO:0000256" key="2">
    <source>
        <dbReference type="ARBA" id="ARBA00003788"/>
    </source>
</evidence>
<evidence type="ECO:0000256" key="7">
    <source>
        <dbReference type="ARBA" id="ARBA00049026"/>
    </source>
</evidence>
<dbReference type="PANTHER" id="PTHR11773">
    <property type="entry name" value="GLYCINE DEHYDROGENASE, DECARBOXYLATING"/>
    <property type="match status" value="1"/>
</dbReference>
<comment type="cofactor">
    <cofactor evidence="1 8">
        <name>pyridoxal 5'-phosphate</name>
        <dbReference type="ChEBI" id="CHEBI:597326"/>
    </cofactor>
</comment>
<evidence type="ECO:0000256" key="5">
    <source>
        <dbReference type="ARBA" id="ARBA00022898"/>
    </source>
</evidence>
<comment type="function">
    <text evidence="2 8">The glycine cleavage system catalyzes the degradation of glycine. The P protein binds the alpha-amino group of glycine through its pyridoxal phosphate cofactor; CO(2) is released and the remaining methylamine moiety is then transferred to the lipoamide cofactor of the H protein.</text>
</comment>